<dbReference type="Pfam" id="PF07690">
    <property type="entry name" value="MFS_1"/>
    <property type="match status" value="1"/>
</dbReference>
<dbReference type="OrthoDB" id="9971669at2759"/>
<dbReference type="HOGENOM" id="CLU_001265_0_1_1"/>
<feature type="transmembrane region" description="Helical" evidence="7">
    <location>
        <begin position="127"/>
        <end position="147"/>
    </location>
</feature>
<gene>
    <name evidence="8" type="ORF">M378DRAFT_23322</name>
</gene>
<keyword evidence="3 7" id="KW-0812">Transmembrane</keyword>
<comment type="subcellular location">
    <subcellularLocation>
        <location evidence="1">Membrane</location>
        <topology evidence="1">Multi-pass membrane protein</topology>
    </subcellularLocation>
</comment>
<reference evidence="8 9" key="1">
    <citation type="submission" date="2014-04" db="EMBL/GenBank/DDBJ databases">
        <title>Evolutionary Origins and Diversification of the Mycorrhizal Mutualists.</title>
        <authorList>
            <consortium name="DOE Joint Genome Institute"/>
            <consortium name="Mycorrhizal Genomics Consortium"/>
            <person name="Kohler A."/>
            <person name="Kuo A."/>
            <person name="Nagy L.G."/>
            <person name="Floudas D."/>
            <person name="Copeland A."/>
            <person name="Barry K.W."/>
            <person name="Cichocki N."/>
            <person name="Veneault-Fourrey C."/>
            <person name="LaButti K."/>
            <person name="Lindquist E.A."/>
            <person name="Lipzen A."/>
            <person name="Lundell T."/>
            <person name="Morin E."/>
            <person name="Murat C."/>
            <person name="Riley R."/>
            <person name="Ohm R."/>
            <person name="Sun H."/>
            <person name="Tunlid A."/>
            <person name="Henrissat B."/>
            <person name="Grigoriev I.V."/>
            <person name="Hibbett D.S."/>
            <person name="Martin F."/>
        </authorList>
    </citation>
    <scope>NUCLEOTIDE SEQUENCE [LARGE SCALE GENOMIC DNA]</scope>
    <source>
        <strain evidence="8 9">Koide BX008</strain>
    </source>
</reference>
<evidence type="ECO:0000256" key="1">
    <source>
        <dbReference type="ARBA" id="ARBA00004141"/>
    </source>
</evidence>
<feature type="transmembrane region" description="Helical" evidence="7">
    <location>
        <begin position="258"/>
        <end position="278"/>
    </location>
</feature>
<feature type="transmembrane region" description="Helical" evidence="7">
    <location>
        <begin position="228"/>
        <end position="252"/>
    </location>
</feature>
<dbReference type="Proteomes" id="UP000054549">
    <property type="component" value="Unassembled WGS sequence"/>
</dbReference>
<dbReference type="InterPro" id="IPR036259">
    <property type="entry name" value="MFS_trans_sf"/>
</dbReference>
<sequence>MPSTTLLKKFRPNRMIGFLAGGWGITVMLTGLLVKNYPSMIAARLVLGALDGGLFPAAAFYLSLLYRRYELQSRIGICFAGGKSIQKNGMDILKRKPAGSLAAIFGGLFSAAVVTLDGHRNIAGWRWIFIIEGMLMIAVAIVITAILPTNPATAWFFTDAERECAAWRLGQDTVTQRSLETQETLQEKRDFKPPESSSSVDTEAEEFEWREIWRGVLDIQTWLTGASLFLNLATILSAIYFMPTIIVGLGYSGVQAQLHTAIVYILAVVLTVVVALLGDRLKLRGPFVLGALPLSMLGYIVMIASKSNATRFGGACLLIAGTNASVPPLMAIVANNSKGHYKRASVMAIQSTITSISGIPGTYLYTLDQQPRFIKGHSICLALLVVSWTLIAANVSYCIWENKARREGRRSGNIEKYQALRDAGKTKAPIGDRHPGFIFVL</sequence>
<feature type="transmembrane region" description="Helical" evidence="7">
    <location>
        <begin position="376"/>
        <end position="400"/>
    </location>
</feature>
<keyword evidence="9" id="KW-1185">Reference proteome</keyword>
<dbReference type="EMBL" id="KN818235">
    <property type="protein sequence ID" value="KIL66695.1"/>
    <property type="molecule type" value="Genomic_DNA"/>
</dbReference>
<evidence type="ECO:0000256" key="6">
    <source>
        <dbReference type="SAM" id="MobiDB-lite"/>
    </source>
</evidence>
<dbReference type="FunCoup" id="A0A0C2STJ3">
    <property type="interactions" value="93"/>
</dbReference>
<evidence type="ECO:0000256" key="3">
    <source>
        <dbReference type="ARBA" id="ARBA00022692"/>
    </source>
</evidence>
<dbReference type="PANTHER" id="PTHR43791">
    <property type="entry name" value="PERMEASE-RELATED"/>
    <property type="match status" value="1"/>
</dbReference>
<name>A0A0C2STJ3_AMAMK</name>
<feature type="transmembrane region" description="Helical" evidence="7">
    <location>
        <begin position="40"/>
        <end position="64"/>
    </location>
</feature>
<dbReference type="GO" id="GO:0016020">
    <property type="term" value="C:membrane"/>
    <property type="evidence" value="ECO:0007669"/>
    <property type="project" value="UniProtKB-SubCell"/>
</dbReference>
<dbReference type="GO" id="GO:0022857">
    <property type="term" value="F:transmembrane transporter activity"/>
    <property type="evidence" value="ECO:0007669"/>
    <property type="project" value="InterPro"/>
</dbReference>
<feature type="transmembrane region" description="Helical" evidence="7">
    <location>
        <begin position="311"/>
        <end position="334"/>
    </location>
</feature>
<evidence type="ECO:0000256" key="7">
    <source>
        <dbReference type="SAM" id="Phobius"/>
    </source>
</evidence>
<dbReference type="AlphaFoldDB" id="A0A0C2STJ3"/>
<feature type="region of interest" description="Disordered" evidence="6">
    <location>
        <begin position="184"/>
        <end position="203"/>
    </location>
</feature>
<evidence type="ECO:0000256" key="2">
    <source>
        <dbReference type="ARBA" id="ARBA00022448"/>
    </source>
</evidence>
<feature type="transmembrane region" description="Helical" evidence="7">
    <location>
        <begin position="285"/>
        <end position="305"/>
    </location>
</feature>
<dbReference type="PANTHER" id="PTHR43791:SF67">
    <property type="entry name" value="TRANSPORTER, PUTATIVE (AFU_ORTHOLOGUE AFUA_3G04010)-RELATED"/>
    <property type="match status" value="1"/>
</dbReference>
<evidence type="ECO:0000256" key="5">
    <source>
        <dbReference type="ARBA" id="ARBA00023136"/>
    </source>
</evidence>
<dbReference type="Gene3D" id="1.20.1250.20">
    <property type="entry name" value="MFS general substrate transporter like domains"/>
    <property type="match status" value="1"/>
</dbReference>
<keyword evidence="4 7" id="KW-1133">Transmembrane helix</keyword>
<protein>
    <recommendedName>
        <fullName evidence="10">Major facilitator superfamily (MFS) profile domain-containing protein</fullName>
    </recommendedName>
</protein>
<keyword evidence="5 7" id="KW-0472">Membrane</keyword>
<dbReference type="SUPFAM" id="SSF103473">
    <property type="entry name" value="MFS general substrate transporter"/>
    <property type="match status" value="1"/>
</dbReference>
<dbReference type="STRING" id="946122.A0A0C2STJ3"/>
<keyword evidence="2" id="KW-0813">Transport</keyword>
<evidence type="ECO:0000313" key="9">
    <source>
        <dbReference type="Proteomes" id="UP000054549"/>
    </source>
</evidence>
<feature type="transmembrane region" description="Helical" evidence="7">
    <location>
        <begin position="16"/>
        <end position="34"/>
    </location>
</feature>
<feature type="transmembrane region" description="Helical" evidence="7">
    <location>
        <begin position="97"/>
        <end position="115"/>
    </location>
</feature>
<dbReference type="InParanoid" id="A0A0C2STJ3"/>
<dbReference type="FunFam" id="1.20.1250.20:FF:000013">
    <property type="entry name" value="MFS general substrate transporter"/>
    <property type="match status" value="1"/>
</dbReference>
<organism evidence="8 9">
    <name type="scientific">Amanita muscaria (strain Koide BX008)</name>
    <dbReference type="NCBI Taxonomy" id="946122"/>
    <lineage>
        <taxon>Eukaryota</taxon>
        <taxon>Fungi</taxon>
        <taxon>Dikarya</taxon>
        <taxon>Basidiomycota</taxon>
        <taxon>Agaricomycotina</taxon>
        <taxon>Agaricomycetes</taxon>
        <taxon>Agaricomycetidae</taxon>
        <taxon>Agaricales</taxon>
        <taxon>Pluteineae</taxon>
        <taxon>Amanitaceae</taxon>
        <taxon>Amanita</taxon>
    </lineage>
</organism>
<accession>A0A0C2STJ3</accession>
<evidence type="ECO:0000313" key="8">
    <source>
        <dbReference type="EMBL" id="KIL66695.1"/>
    </source>
</evidence>
<evidence type="ECO:0000256" key="4">
    <source>
        <dbReference type="ARBA" id="ARBA00022989"/>
    </source>
</evidence>
<evidence type="ECO:0008006" key="10">
    <source>
        <dbReference type="Google" id="ProtNLM"/>
    </source>
</evidence>
<proteinExistence type="predicted"/>
<dbReference type="InterPro" id="IPR011701">
    <property type="entry name" value="MFS"/>
</dbReference>